<dbReference type="Proteomes" id="UP000184232">
    <property type="component" value="Unassembled WGS sequence"/>
</dbReference>
<reference evidence="3 4" key="1">
    <citation type="submission" date="2016-11" db="EMBL/GenBank/DDBJ databases">
        <authorList>
            <person name="Jaros S."/>
            <person name="Januszkiewicz K."/>
            <person name="Wedrychowicz H."/>
        </authorList>
    </citation>
    <scope>NUCLEOTIDE SEQUENCE [LARGE SCALE GENOMIC DNA]</scope>
    <source>
        <strain evidence="3 4">DSM 22807</strain>
    </source>
</reference>
<keyword evidence="4" id="KW-1185">Reference proteome</keyword>
<gene>
    <name evidence="3" type="ORF">SAMN05444337_0684</name>
</gene>
<evidence type="ECO:0000313" key="4">
    <source>
        <dbReference type="Proteomes" id="UP000184232"/>
    </source>
</evidence>
<dbReference type="EMBL" id="FQZH01000001">
    <property type="protein sequence ID" value="SHI74181.1"/>
    <property type="molecule type" value="Genomic_DNA"/>
</dbReference>
<dbReference type="OrthoDB" id="9809989at2"/>
<sequence>MKNIYVLVFTVFFIAILTLGSCAKRGTITGGPKDTIAPKIVNSFPENYTTNFDGKEIKIVFNELIKIKDINKQLIISPPLKSKPIIVPQGSASKFISVKILDTLQPNTTYSLNFGQSITDNNEGNPYSQYRYVFSTGSYIDSLAIMGKIKDAVEMKPDNFVSVQLYDAQTFSDSTVYKESPLYVTNTLDSLKLFALENLKAGDYYIVALKDKNNNYKFDPKQDKIGFLKNKITIPNDTVFELELFKEKTKFKALKPTQETENKFFMGFEGNPKNAKIIAKKGDEILPVIFTKFAQEKKDSIQLFLPKIEADSLEFFVEKDDFKKSFVSKLKKNIKEKDTLIVDLAQKGTIHFRDTLRLKTTLPLKNIDKSKISLINKDSVALDFGLNYKEFEQEVLFTFKKDENQKYSLQLLPASVEDYLGNKNDTLKFSFNTRSLSDYGNLFVNLKSAKRFPLILEVLNSKGDVVASAVSKGEKNLEFEALEPNIYTLRIIYDDNGNGVWDTGNYLEKRQAEEIQYFPTTIDIRANWNWDQDF</sequence>
<dbReference type="PROSITE" id="PS51257">
    <property type="entry name" value="PROKAR_LIPOPROTEIN"/>
    <property type="match status" value="1"/>
</dbReference>
<accession>A0A1M6DM21</accession>
<dbReference type="RefSeq" id="WP_072781735.1">
    <property type="nucleotide sequence ID" value="NZ_CP045292.1"/>
</dbReference>
<feature type="domain" description="SbsA Ig-like" evidence="2">
    <location>
        <begin position="34"/>
        <end position="136"/>
    </location>
</feature>
<organism evidence="3 4">
    <name type="scientific">Flavobacterium haoranii</name>
    <dbReference type="NCBI Taxonomy" id="683124"/>
    <lineage>
        <taxon>Bacteria</taxon>
        <taxon>Pseudomonadati</taxon>
        <taxon>Bacteroidota</taxon>
        <taxon>Flavobacteriia</taxon>
        <taxon>Flavobacteriales</taxon>
        <taxon>Flavobacteriaceae</taxon>
        <taxon>Flavobacterium</taxon>
    </lineage>
</organism>
<dbReference type="Pfam" id="PF13205">
    <property type="entry name" value="Big_5"/>
    <property type="match status" value="1"/>
</dbReference>
<dbReference type="AlphaFoldDB" id="A0A1M6DM21"/>
<name>A0A1M6DM21_9FLAO</name>
<proteinExistence type="predicted"/>
<dbReference type="InterPro" id="IPR032812">
    <property type="entry name" value="SbsA_Ig"/>
</dbReference>
<protein>
    <submittedName>
        <fullName evidence="3">Ig-like domain-containing protein</fullName>
    </submittedName>
</protein>
<dbReference type="STRING" id="683124.SAMN05444337_0684"/>
<evidence type="ECO:0000313" key="3">
    <source>
        <dbReference type="EMBL" id="SHI74181.1"/>
    </source>
</evidence>
<evidence type="ECO:0000256" key="1">
    <source>
        <dbReference type="ARBA" id="ARBA00022729"/>
    </source>
</evidence>
<evidence type="ECO:0000259" key="2">
    <source>
        <dbReference type="Pfam" id="PF13205"/>
    </source>
</evidence>
<keyword evidence="1" id="KW-0732">Signal</keyword>